<protein>
    <submittedName>
        <fullName evidence="2">Uncharacterized protein</fullName>
    </submittedName>
</protein>
<organism evidence="2 3">
    <name type="scientific">Paractinoplanes rishiriensis</name>
    <dbReference type="NCBI Taxonomy" id="1050105"/>
    <lineage>
        <taxon>Bacteria</taxon>
        <taxon>Bacillati</taxon>
        <taxon>Actinomycetota</taxon>
        <taxon>Actinomycetes</taxon>
        <taxon>Micromonosporales</taxon>
        <taxon>Micromonosporaceae</taxon>
        <taxon>Paractinoplanes</taxon>
    </lineage>
</organism>
<dbReference type="AlphaFoldDB" id="A0A919JVL9"/>
<name>A0A919JVL9_9ACTN</name>
<keyword evidence="3" id="KW-1185">Reference proteome</keyword>
<accession>A0A919JVL9</accession>
<gene>
    <name evidence="2" type="ORF">Ari01nite_15490</name>
</gene>
<evidence type="ECO:0000313" key="2">
    <source>
        <dbReference type="EMBL" id="GIE94084.1"/>
    </source>
</evidence>
<dbReference type="EMBL" id="BOMV01000009">
    <property type="protein sequence ID" value="GIE94084.1"/>
    <property type="molecule type" value="Genomic_DNA"/>
</dbReference>
<proteinExistence type="predicted"/>
<feature type="region of interest" description="Disordered" evidence="1">
    <location>
        <begin position="1"/>
        <end position="24"/>
    </location>
</feature>
<evidence type="ECO:0000256" key="1">
    <source>
        <dbReference type="SAM" id="MobiDB-lite"/>
    </source>
</evidence>
<comment type="caution">
    <text evidence="2">The sequence shown here is derived from an EMBL/GenBank/DDBJ whole genome shotgun (WGS) entry which is preliminary data.</text>
</comment>
<sequence>MSTAYVSGGRGVVSSGAQPDDTTDAIRATGTMVMTHRMGAARQKLQLPVLPARTELTLLFNDVCAPMSV</sequence>
<dbReference type="Proteomes" id="UP000636960">
    <property type="component" value="Unassembled WGS sequence"/>
</dbReference>
<reference evidence="2" key="1">
    <citation type="submission" date="2021-01" db="EMBL/GenBank/DDBJ databases">
        <title>Whole genome shotgun sequence of Actinoplanes rishiriensis NBRC 108556.</title>
        <authorList>
            <person name="Komaki H."/>
            <person name="Tamura T."/>
        </authorList>
    </citation>
    <scope>NUCLEOTIDE SEQUENCE</scope>
    <source>
        <strain evidence="2">NBRC 108556</strain>
    </source>
</reference>
<evidence type="ECO:0000313" key="3">
    <source>
        <dbReference type="Proteomes" id="UP000636960"/>
    </source>
</evidence>